<proteinExistence type="predicted"/>
<reference evidence="1" key="1">
    <citation type="submission" date="2025-08" db="UniProtKB">
        <authorList>
            <consortium name="Ensembl"/>
        </authorList>
    </citation>
    <scope>IDENTIFICATION</scope>
</reference>
<accession>A0A8C6MY03</accession>
<dbReference type="Proteomes" id="UP000694415">
    <property type="component" value="Unplaced"/>
</dbReference>
<dbReference type="Ensembl" id="ENSMSIT00000026954.1">
    <property type="protein sequence ID" value="ENSMSIP00000021382.1"/>
    <property type="gene ID" value="ENSMSIG00000018158.1"/>
</dbReference>
<dbReference type="Gene3D" id="1.25.10.10">
    <property type="entry name" value="Leucine-rich Repeat Variant"/>
    <property type="match status" value="1"/>
</dbReference>
<sequence>MVGPSHLGLPRRKVSAANVDDPLYPIVVLIDELRNDDAQLCLNRIKKLCTFALALVVGCTRSKLLCGNTAPFGNQEEGRDCEDL</sequence>
<evidence type="ECO:0000313" key="2">
    <source>
        <dbReference type="Proteomes" id="UP000694415"/>
    </source>
</evidence>
<keyword evidence="2" id="KW-1185">Reference proteome</keyword>
<organism evidence="1 2">
    <name type="scientific">Mus spicilegus</name>
    <name type="common">Mound-building mouse</name>
    <dbReference type="NCBI Taxonomy" id="10103"/>
    <lineage>
        <taxon>Eukaryota</taxon>
        <taxon>Metazoa</taxon>
        <taxon>Chordata</taxon>
        <taxon>Craniata</taxon>
        <taxon>Vertebrata</taxon>
        <taxon>Euteleostomi</taxon>
        <taxon>Mammalia</taxon>
        <taxon>Eutheria</taxon>
        <taxon>Euarchontoglires</taxon>
        <taxon>Glires</taxon>
        <taxon>Rodentia</taxon>
        <taxon>Myomorpha</taxon>
        <taxon>Muroidea</taxon>
        <taxon>Muridae</taxon>
        <taxon>Murinae</taxon>
        <taxon>Mus</taxon>
        <taxon>Mus</taxon>
    </lineage>
</organism>
<dbReference type="AlphaFoldDB" id="A0A8C6MY03"/>
<reference evidence="1" key="2">
    <citation type="submission" date="2025-09" db="UniProtKB">
        <authorList>
            <consortium name="Ensembl"/>
        </authorList>
    </citation>
    <scope>IDENTIFICATION</scope>
</reference>
<protein>
    <submittedName>
        <fullName evidence="1">Uncharacterized protein</fullName>
    </submittedName>
</protein>
<evidence type="ECO:0000313" key="1">
    <source>
        <dbReference type="Ensembl" id="ENSMSIP00000021382.1"/>
    </source>
</evidence>
<name>A0A8C6MY03_MUSSI</name>
<dbReference type="InterPro" id="IPR011989">
    <property type="entry name" value="ARM-like"/>
</dbReference>